<dbReference type="RefSeq" id="WP_204949963.1">
    <property type="nucleotide sequence ID" value="NZ_BSFF01000001.1"/>
</dbReference>
<reference evidence="3" key="1">
    <citation type="journal article" date="2014" name="Int. J. Syst. Evol. Microbiol.">
        <title>Complete genome sequence of Corynebacterium casei LMG S-19264T (=DSM 44701T), isolated from a smear-ripened cheese.</title>
        <authorList>
            <consortium name="US DOE Joint Genome Institute (JGI-PGF)"/>
            <person name="Walter F."/>
            <person name="Albersmeier A."/>
            <person name="Kalinowski J."/>
            <person name="Ruckert C."/>
        </authorList>
    </citation>
    <scope>NUCLEOTIDE SEQUENCE</scope>
    <source>
        <strain evidence="3">VKM B-1606</strain>
    </source>
</reference>
<evidence type="ECO:0000313" key="5">
    <source>
        <dbReference type="Proteomes" id="UP000758856"/>
    </source>
</evidence>
<accession>A0A9W6ISU5</accession>
<reference evidence="4 5" key="2">
    <citation type="submission" date="2021-01" db="EMBL/GenBank/DDBJ databases">
        <title>Genomic Encyclopedia of Type Strains, Phase IV (KMG-IV): sequencing the most valuable type-strain genomes for metagenomic binning, comparative biology and taxonomic classification.</title>
        <authorList>
            <person name="Goeker M."/>
        </authorList>
    </citation>
    <scope>NUCLEOTIDE SEQUENCE [LARGE SCALE GENOMIC DNA]</scope>
    <source>
        <strain evidence="4 5">DSM 6130</strain>
    </source>
</reference>
<dbReference type="PIRSF" id="PIRSF029063">
    <property type="entry name" value="IV_sec_VirJ"/>
    <property type="match status" value="1"/>
</dbReference>
<reference evidence="3" key="3">
    <citation type="submission" date="2023-01" db="EMBL/GenBank/DDBJ databases">
        <authorList>
            <person name="Sun Q."/>
            <person name="Evtushenko L."/>
        </authorList>
    </citation>
    <scope>NUCLEOTIDE SEQUENCE</scope>
    <source>
        <strain evidence="3">VKM B-1606</strain>
    </source>
</reference>
<dbReference type="Pfam" id="PF06057">
    <property type="entry name" value="VirJ"/>
    <property type="match status" value="1"/>
</dbReference>
<feature type="domain" description="Bacterial virulence" evidence="2">
    <location>
        <begin position="265"/>
        <end position="454"/>
    </location>
</feature>
<comment type="caution">
    <text evidence="3">The sequence shown here is derived from an EMBL/GenBank/DDBJ whole genome shotgun (WGS) entry which is preliminary data.</text>
</comment>
<dbReference type="AlphaFoldDB" id="A0A9W6ISU5"/>
<feature type="chain" id="PRO_5040726386" evidence="1">
    <location>
        <begin position="24"/>
        <end position="467"/>
    </location>
</feature>
<evidence type="ECO:0000313" key="4">
    <source>
        <dbReference type="EMBL" id="MBM7851542.1"/>
    </source>
</evidence>
<dbReference type="Proteomes" id="UP000758856">
    <property type="component" value="Unassembled WGS sequence"/>
</dbReference>
<feature type="signal peptide" evidence="1">
    <location>
        <begin position="1"/>
        <end position="23"/>
    </location>
</feature>
<evidence type="ECO:0000313" key="3">
    <source>
        <dbReference type="EMBL" id="GLK54600.1"/>
    </source>
</evidence>
<protein>
    <submittedName>
        <fullName evidence="4">Type IV secretory pathway VirJ component</fullName>
    </submittedName>
</protein>
<evidence type="ECO:0000259" key="2">
    <source>
        <dbReference type="Pfam" id="PF06057"/>
    </source>
</evidence>
<dbReference type="EMBL" id="JAFBCY010000002">
    <property type="protein sequence ID" value="MBM7851542.1"/>
    <property type="molecule type" value="Genomic_DNA"/>
</dbReference>
<dbReference type="InterPro" id="IPR011225">
    <property type="entry name" value="IV_sec_VirJ"/>
</dbReference>
<dbReference type="Proteomes" id="UP001143400">
    <property type="component" value="Unassembled WGS sequence"/>
</dbReference>
<name>A0A9W6ISU5_9HYPH</name>
<keyword evidence="1" id="KW-0732">Signal</keyword>
<dbReference type="SUPFAM" id="SSF53474">
    <property type="entry name" value="alpha/beta-Hydrolases"/>
    <property type="match status" value="2"/>
</dbReference>
<evidence type="ECO:0000313" key="6">
    <source>
        <dbReference type="Proteomes" id="UP001143400"/>
    </source>
</evidence>
<dbReference type="EMBL" id="BSFF01000001">
    <property type="protein sequence ID" value="GLK54600.1"/>
    <property type="molecule type" value="Genomic_DNA"/>
</dbReference>
<sequence>MTRLAALFALALACLAVVGPARADDLRRATVKNETLDAIPVVGPADEPSAIVVMISDLDGWTPKLQSDADALATQGALVVGVDLKRYLAGLAKETDDCFYMPGDIEEYTRLAGKELGIKTYRFPVLLGSGRGADIVYAMLAQAPPNMFAGGVSIGFSGAAPLTKTLCDGPKTETLANGELTIGEPDSTDGLQGEWRVLTAGPAPEKIKSFVEPLPNGDVVEVPAGSDLTQAAFDAALDIGGGDPDAVNALPLVLYPPTQPVVKGLVVIYAGDGGWRDLDKTIAGFFQNEGYGVVGVDTLRYFWNEKTPRELGDDLEAILGRYAPEWKAKNVLLAGYSFGADVLPFAWQRLSKQVRDSVRLIALLGLSKTADFEVSVSGWLGVGTGAHDVVKASAGLPMDRVLCVYGKEELEEADNDVACATDVFPKTSRIEEPGGHHFDENYDVLAKRLDAEFAKRAAAQPAALPGR</sequence>
<keyword evidence="5" id="KW-1185">Reference proteome</keyword>
<proteinExistence type="predicted"/>
<evidence type="ECO:0000256" key="1">
    <source>
        <dbReference type="SAM" id="SignalP"/>
    </source>
</evidence>
<organism evidence="3 6">
    <name type="scientific">Methylopila capsulata</name>
    <dbReference type="NCBI Taxonomy" id="61654"/>
    <lineage>
        <taxon>Bacteria</taxon>
        <taxon>Pseudomonadati</taxon>
        <taxon>Pseudomonadota</taxon>
        <taxon>Alphaproteobacteria</taxon>
        <taxon>Hyphomicrobiales</taxon>
        <taxon>Methylopilaceae</taxon>
        <taxon>Methylopila</taxon>
    </lineage>
</organism>
<dbReference type="Gene3D" id="3.40.50.1820">
    <property type="entry name" value="alpha/beta hydrolase"/>
    <property type="match status" value="1"/>
</dbReference>
<dbReference type="InterPro" id="IPR029058">
    <property type="entry name" value="AB_hydrolase_fold"/>
</dbReference>
<gene>
    <name evidence="3" type="primary">acvB</name>
    <name evidence="3" type="ORF">GCM10008170_06190</name>
    <name evidence="4" type="ORF">JOD31_001767</name>
</gene>
<dbReference type="InterPro" id="IPR010333">
    <property type="entry name" value="VirJ"/>
</dbReference>